<feature type="region of interest" description="Disordered" evidence="1">
    <location>
        <begin position="1"/>
        <end position="27"/>
    </location>
</feature>
<evidence type="ECO:0000256" key="1">
    <source>
        <dbReference type="SAM" id="MobiDB-lite"/>
    </source>
</evidence>
<accession>A0A6J4TPK0</accession>
<gene>
    <name evidence="2" type="ORF">AVDCRST_MAG79-719</name>
</gene>
<proteinExistence type="predicted"/>
<reference evidence="2" key="1">
    <citation type="submission" date="2020-02" db="EMBL/GenBank/DDBJ databases">
        <authorList>
            <person name="Meier V. D."/>
        </authorList>
    </citation>
    <scope>NUCLEOTIDE SEQUENCE</scope>
    <source>
        <strain evidence="2">AVDCRST_MAG79</strain>
    </source>
</reference>
<dbReference type="AlphaFoldDB" id="A0A6J4TPK0"/>
<organism evidence="2">
    <name type="scientific">uncultured Thermoleophilia bacterium</name>
    <dbReference type="NCBI Taxonomy" id="1497501"/>
    <lineage>
        <taxon>Bacteria</taxon>
        <taxon>Bacillati</taxon>
        <taxon>Actinomycetota</taxon>
        <taxon>Thermoleophilia</taxon>
        <taxon>environmental samples</taxon>
    </lineage>
</organism>
<dbReference type="EMBL" id="CADCWC010000138">
    <property type="protein sequence ID" value="CAA9528674.1"/>
    <property type="molecule type" value="Genomic_DNA"/>
</dbReference>
<name>A0A6J4TPK0_9ACTN</name>
<sequence length="41" mass="4159">MSQPARAVTTKGAAPTSVIPSPPSTSPSVRLVVWIAATMPP</sequence>
<protein>
    <submittedName>
        <fullName evidence="2">Uncharacterized protein</fullName>
    </submittedName>
</protein>
<evidence type="ECO:0000313" key="2">
    <source>
        <dbReference type="EMBL" id="CAA9528674.1"/>
    </source>
</evidence>